<evidence type="ECO:0000256" key="5">
    <source>
        <dbReference type="ARBA" id="ARBA00022692"/>
    </source>
</evidence>
<gene>
    <name evidence="11" type="ORF">CC117_33470</name>
    <name evidence="10" type="ORF">CC117_33475</name>
</gene>
<dbReference type="GO" id="GO:0005886">
    <property type="term" value="C:plasma membrane"/>
    <property type="evidence" value="ECO:0007669"/>
    <property type="project" value="UniProtKB-SubCell"/>
</dbReference>
<dbReference type="PRINTS" id="PR00783">
    <property type="entry name" value="MINTRINSICP"/>
</dbReference>
<evidence type="ECO:0000256" key="1">
    <source>
        <dbReference type="ARBA" id="ARBA00004651"/>
    </source>
</evidence>
<dbReference type="Proteomes" id="UP000179627">
    <property type="component" value="Unassembled WGS sequence"/>
</dbReference>
<feature type="transmembrane region" description="Helical" evidence="9">
    <location>
        <begin position="201"/>
        <end position="222"/>
    </location>
</feature>
<keyword evidence="3 8" id="KW-0813">Transport</keyword>
<dbReference type="InterPro" id="IPR000425">
    <property type="entry name" value="MIP"/>
</dbReference>
<comment type="subcellular location">
    <subcellularLocation>
        <location evidence="1">Cell membrane</location>
        <topology evidence="1">Multi-pass membrane protein</topology>
    </subcellularLocation>
</comment>
<dbReference type="EMBL" id="MBLM01000067">
    <property type="protein sequence ID" value="OHV40780.1"/>
    <property type="molecule type" value="Genomic_DNA"/>
</dbReference>
<dbReference type="EMBL" id="MBLM01000066">
    <property type="protein sequence ID" value="OHV40800.1"/>
    <property type="molecule type" value="Genomic_DNA"/>
</dbReference>
<comment type="caution">
    <text evidence="11">The sequence shown here is derived from an EMBL/GenBank/DDBJ whole genome shotgun (WGS) entry which is preliminary data.</text>
</comment>
<dbReference type="PROSITE" id="PS00221">
    <property type="entry name" value="MIP"/>
    <property type="match status" value="1"/>
</dbReference>
<dbReference type="GO" id="GO:0015250">
    <property type="term" value="F:water channel activity"/>
    <property type="evidence" value="ECO:0007669"/>
    <property type="project" value="TreeGrafter"/>
</dbReference>
<evidence type="ECO:0000256" key="9">
    <source>
        <dbReference type="SAM" id="Phobius"/>
    </source>
</evidence>
<evidence type="ECO:0000256" key="3">
    <source>
        <dbReference type="ARBA" id="ARBA00022448"/>
    </source>
</evidence>
<dbReference type="OrthoDB" id="9807293at2"/>
<keyword evidence="6 9" id="KW-1133">Transmembrane helix</keyword>
<reference evidence="12" key="1">
    <citation type="submission" date="2016-07" db="EMBL/GenBank/DDBJ databases">
        <title>Sequence Frankia sp. strain CcI1.17.</title>
        <authorList>
            <person name="Ghodhbane-Gtari F."/>
            <person name="Swanson E."/>
            <person name="Gueddou A."/>
            <person name="Morris K."/>
            <person name="Hezbri K."/>
            <person name="Ktari A."/>
            <person name="Nouioui I."/>
            <person name="Abebe-Akele F."/>
            <person name="Simpson S."/>
            <person name="Thomas K."/>
            <person name="Gtari M."/>
            <person name="Tisa L.S."/>
            <person name="Hurst S."/>
        </authorList>
    </citation>
    <scope>NUCLEOTIDE SEQUENCE [LARGE SCALE GENOMIC DNA]</scope>
    <source>
        <strain evidence="12">Cc1.17</strain>
    </source>
</reference>
<evidence type="ECO:0000313" key="10">
    <source>
        <dbReference type="EMBL" id="OHV40780.1"/>
    </source>
</evidence>
<reference evidence="11" key="2">
    <citation type="journal article" date="2017" name="Genome Announc.">
        <title>Permanent Draft Genome Sequence for Frankia sp. Strain Cc1.17, a Nitrogen-Fixing Actinobacterium Isolated from Root Nodules of Colletia cruciata.</title>
        <authorList>
            <person name="Swanson E."/>
            <person name="Oshone R."/>
            <person name="Nouioui I."/>
            <person name="Abebe-Akele F."/>
            <person name="Simpson S."/>
            <person name="Morris K."/>
            <person name="Thomas W.K."/>
            <person name="Sen A."/>
            <person name="Ghodhbane-Gtari F."/>
            <person name="Gtari M."/>
            <person name="Tisa L.S."/>
        </authorList>
    </citation>
    <scope>NUCLEOTIDE SEQUENCE</scope>
    <source>
        <strain evidence="11">Cc1.17</strain>
    </source>
</reference>
<keyword evidence="7 9" id="KW-0472">Membrane</keyword>
<dbReference type="InterPro" id="IPR022357">
    <property type="entry name" value="MIP_CS"/>
</dbReference>
<feature type="transmembrane region" description="Helical" evidence="9">
    <location>
        <begin position="155"/>
        <end position="176"/>
    </location>
</feature>
<evidence type="ECO:0000256" key="6">
    <source>
        <dbReference type="ARBA" id="ARBA00022989"/>
    </source>
</evidence>
<dbReference type="AlphaFoldDB" id="A0A1S1R3N4"/>
<keyword evidence="12" id="KW-1185">Reference proteome</keyword>
<dbReference type="Pfam" id="PF00230">
    <property type="entry name" value="MIP"/>
    <property type="match status" value="1"/>
</dbReference>
<feature type="transmembrane region" description="Helical" evidence="9">
    <location>
        <begin position="76"/>
        <end position="98"/>
    </location>
</feature>
<evidence type="ECO:0000313" key="11">
    <source>
        <dbReference type="EMBL" id="OHV40800.1"/>
    </source>
</evidence>
<keyword evidence="5 8" id="KW-0812">Transmembrane</keyword>
<evidence type="ECO:0000313" key="12">
    <source>
        <dbReference type="Proteomes" id="UP000179627"/>
    </source>
</evidence>
<name>A0A1S1R3N4_9ACTN</name>
<evidence type="ECO:0000256" key="7">
    <source>
        <dbReference type="ARBA" id="ARBA00023136"/>
    </source>
</evidence>
<dbReference type="InterPro" id="IPR034294">
    <property type="entry name" value="Aquaporin_transptr"/>
</dbReference>
<protein>
    <submittedName>
        <fullName evidence="11">Aquaporin</fullName>
    </submittedName>
</protein>
<dbReference type="PANTHER" id="PTHR19139">
    <property type="entry name" value="AQUAPORIN TRANSPORTER"/>
    <property type="match status" value="1"/>
</dbReference>
<evidence type="ECO:0000256" key="8">
    <source>
        <dbReference type="RuleBase" id="RU000477"/>
    </source>
</evidence>
<dbReference type="InterPro" id="IPR023271">
    <property type="entry name" value="Aquaporin-like"/>
</dbReference>
<dbReference type="PANTHER" id="PTHR19139:SF199">
    <property type="entry name" value="MIP17260P"/>
    <property type="match status" value="1"/>
</dbReference>
<keyword evidence="4" id="KW-1003">Cell membrane</keyword>
<dbReference type="Gene3D" id="1.20.1080.10">
    <property type="entry name" value="Glycerol uptake facilitator protein"/>
    <property type="match status" value="1"/>
</dbReference>
<sequence>MRRYFAEGLGTFALILAGLGTAVLGGTGVGVLEVALAFGLTLLALVYTIGPISGCHVNPAVTVGLLASRRIGPRLAVGYIIAQCLGAVLAAAVVWFIADTNAVGYSASAQGLGANGFGVHSPGGFGWAGAFVIEIIVTALLVLTVLVATDLWAPLGVAGLAIGVALGVANLVAIPVDGASVNPARSIGPALLSGGWALSQLWLFIVAPLIGALLAAGVHAVLRPRGPVSPKLATPLPDESLQKIARETARLIGGRS</sequence>
<evidence type="ECO:0000256" key="2">
    <source>
        <dbReference type="ARBA" id="ARBA00006175"/>
    </source>
</evidence>
<evidence type="ECO:0000256" key="4">
    <source>
        <dbReference type="ARBA" id="ARBA00022475"/>
    </source>
</evidence>
<dbReference type="SUPFAM" id="SSF81338">
    <property type="entry name" value="Aquaporin-like"/>
    <property type="match status" value="1"/>
</dbReference>
<feature type="transmembrane region" description="Helical" evidence="9">
    <location>
        <begin position="125"/>
        <end position="148"/>
    </location>
</feature>
<proteinExistence type="inferred from homology"/>
<organism evidence="11 12">
    <name type="scientific">Parafrankia colletiae</name>
    <dbReference type="NCBI Taxonomy" id="573497"/>
    <lineage>
        <taxon>Bacteria</taxon>
        <taxon>Bacillati</taxon>
        <taxon>Actinomycetota</taxon>
        <taxon>Actinomycetes</taxon>
        <taxon>Frankiales</taxon>
        <taxon>Frankiaceae</taxon>
        <taxon>Parafrankia</taxon>
    </lineage>
</organism>
<comment type="similarity">
    <text evidence="2 8">Belongs to the MIP/aquaporin (TC 1.A.8) family.</text>
</comment>
<accession>A0A1S1R3N4</accession>